<reference evidence="2 3" key="1">
    <citation type="submission" date="2012-09" db="EMBL/GenBank/DDBJ databases">
        <title>Draft Genome Sequences of 6 Strains from Genus Thauera.</title>
        <authorList>
            <person name="Liu B."/>
            <person name="Shapleigh J.P."/>
            <person name="Frostegard A.H."/>
        </authorList>
    </citation>
    <scope>NUCLEOTIDE SEQUENCE [LARGE SCALE GENOMIC DNA]</scope>
    <source>
        <strain evidence="2 3">B4P</strain>
    </source>
</reference>
<evidence type="ECO:0000259" key="1">
    <source>
        <dbReference type="SMART" id="SM00953"/>
    </source>
</evidence>
<dbReference type="Proteomes" id="UP000013047">
    <property type="component" value="Unassembled WGS sequence"/>
</dbReference>
<dbReference type="InterPro" id="IPR014914">
    <property type="entry name" value="RES_dom"/>
</dbReference>
<dbReference type="SMART" id="SM00953">
    <property type="entry name" value="RES"/>
    <property type="match status" value="1"/>
</dbReference>
<evidence type="ECO:0000313" key="3">
    <source>
        <dbReference type="Proteomes" id="UP000013047"/>
    </source>
</evidence>
<sequence length="245" mass="27684">MNSLFARLTLADLHRDVARNIVSLRESQDLFDDLTDNPAEWSLAQQVEDAVKPPPYRSHTPVIDRPFEDSAWFNAIDWPFRHWQASRFSDGSHGVWYGSESIETTVFESAHHWYRGLLSDAGYEREAVVAERTVYWVACAAALLDFRGVTAEYPDLLHPADYAFSQSVGARIRHEGHPGLFIQSVRRPTGDNVAIFNPAVLSNPRRSCQLTYRLTEDRIVVEKSPGTAWFHFPVPTAAPLAPPLP</sequence>
<keyword evidence="3" id="KW-1185">Reference proteome</keyword>
<proteinExistence type="predicted"/>
<accession>N6ZRU6</accession>
<feature type="domain" description="RES" evidence="1">
    <location>
        <begin position="79"/>
        <end position="207"/>
    </location>
</feature>
<gene>
    <name evidence="2" type="ORF">C667_10880</name>
</gene>
<evidence type="ECO:0000313" key="2">
    <source>
        <dbReference type="EMBL" id="ENO97043.1"/>
    </source>
</evidence>
<dbReference type="RefSeq" id="WP_004362924.1">
    <property type="nucleotide sequence ID" value="NZ_AMXF01000067.1"/>
</dbReference>
<protein>
    <recommendedName>
        <fullName evidence="1">RES domain-containing protein</fullName>
    </recommendedName>
</protein>
<dbReference type="OrthoDB" id="9795903at2"/>
<name>N6ZRU6_9RHOO</name>
<dbReference type="AlphaFoldDB" id="N6ZRU6"/>
<dbReference type="Pfam" id="PF08808">
    <property type="entry name" value="RES"/>
    <property type="match status" value="1"/>
</dbReference>
<organism evidence="2 3">
    <name type="scientific">Thauera phenylacetica B4P</name>
    <dbReference type="NCBI Taxonomy" id="1234382"/>
    <lineage>
        <taxon>Bacteria</taxon>
        <taxon>Pseudomonadati</taxon>
        <taxon>Pseudomonadota</taxon>
        <taxon>Betaproteobacteria</taxon>
        <taxon>Rhodocyclales</taxon>
        <taxon>Zoogloeaceae</taxon>
        <taxon>Thauera</taxon>
    </lineage>
</organism>
<dbReference type="EMBL" id="AMXF01000067">
    <property type="protein sequence ID" value="ENO97043.1"/>
    <property type="molecule type" value="Genomic_DNA"/>
</dbReference>
<comment type="caution">
    <text evidence="2">The sequence shown here is derived from an EMBL/GenBank/DDBJ whole genome shotgun (WGS) entry which is preliminary data.</text>
</comment>